<dbReference type="Proteomes" id="UP000270230">
    <property type="component" value="Unassembled WGS sequence"/>
</dbReference>
<dbReference type="VEuPathDB" id="FungiDB:BTJ68_07109"/>
<name>A0A3M7D3W6_HORWE</name>
<organism evidence="1 2">
    <name type="scientific">Hortaea werneckii</name>
    <name type="common">Black yeast</name>
    <name type="synonym">Cladosporium werneckii</name>
    <dbReference type="NCBI Taxonomy" id="91943"/>
    <lineage>
        <taxon>Eukaryota</taxon>
        <taxon>Fungi</taxon>
        <taxon>Dikarya</taxon>
        <taxon>Ascomycota</taxon>
        <taxon>Pezizomycotina</taxon>
        <taxon>Dothideomycetes</taxon>
        <taxon>Dothideomycetidae</taxon>
        <taxon>Mycosphaerellales</taxon>
        <taxon>Teratosphaeriaceae</taxon>
        <taxon>Hortaea</taxon>
    </lineage>
</organism>
<dbReference type="InterPro" id="IPR011009">
    <property type="entry name" value="Kinase-like_dom_sf"/>
</dbReference>
<dbReference type="PANTHER" id="PTHR21310">
    <property type="entry name" value="AMINOGLYCOSIDE PHOSPHOTRANSFERASE-RELATED-RELATED"/>
    <property type="match status" value="1"/>
</dbReference>
<proteinExistence type="predicted"/>
<dbReference type="PANTHER" id="PTHR21310:SF48">
    <property type="entry name" value="AMINOGLYCOSIDE PHOSPHOTRANSFERASE DOMAIN-CONTAINING PROTEIN"/>
    <property type="match status" value="1"/>
</dbReference>
<dbReference type="EMBL" id="QWIN01000113">
    <property type="protein sequence ID" value="RMY58962.1"/>
    <property type="molecule type" value="Genomic_DNA"/>
</dbReference>
<dbReference type="OrthoDB" id="4177236at2759"/>
<dbReference type="SUPFAM" id="SSF56112">
    <property type="entry name" value="Protein kinase-like (PK-like)"/>
    <property type="match status" value="1"/>
</dbReference>
<dbReference type="AlphaFoldDB" id="A0A3M7D3W6"/>
<protein>
    <recommendedName>
        <fullName evidence="3">Aminoglycoside phosphotransferase domain-containing protein</fullName>
    </recommendedName>
</protein>
<evidence type="ECO:0000313" key="2">
    <source>
        <dbReference type="Proteomes" id="UP000270230"/>
    </source>
</evidence>
<evidence type="ECO:0000313" key="1">
    <source>
        <dbReference type="EMBL" id="RMY58962.1"/>
    </source>
</evidence>
<reference evidence="1 2" key="1">
    <citation type="journal article" date="2018" name="BMC Genomics">
        <title>Genomic evidence for intraspecific hybridization in a clonal and extremely halotolerant yeast.</title>
        <authorList>
            <person name="Gostincar C."/>
            <person name="Stajich J.E."/>
            <person name="Zupancic J."/>
            <person name="Zalar P."/>
            <person name="Gunde-Cimerman N."/>
        </authorList>
    </citation>
    <scope>NUCLEOTIDE SEQUENCE [LARGE SCALE GENOMIC DNA]</scope>
    <source>
        <strain evidence="1 2">EXF-151</strain>
    </source>
</reference>
<evidence type="ECO:0008006" key="3">
    <source>
        <dbReference type="Google" id="ProtNLM"/>
    </source>
</evidence>
<dbReference type="InterPro" id="IPR051678">
    <property type="entry name" value="AGP_Transferase"/>
</dbReference>
<sequence length="314" mass="36279">MASRHALPYYAPDLPGALPTEEEIESGSDLREYCFKGRRVVAVREHYIVKYGLDVNLLKGDNMIFVRETTNIRAPRVYALYYIVMERIRGESLQSQWPLLQGTDKQCIIKDLQSYFMDLRKLTPPNPSYYGSLDRRPLQDMVFWTAEPNAKFNGPFDGHEEFIEAMIEKYTRDGGPGFRAECYRQCLPQILCRCNSVFTHGDFQRKNVMVEKDQERSGWKVTLLDWEFLDGIRATGSTVGLLAPLANWTMTGAYTYVVYWNRRIMRRHGSSQFVSRCLSDIPMATVRETRDMDISCVSRSTCCHEGFIISDIAH</sequence>
<gene>
    <name evidence="1" type="ORF">D0865_02330</name>
</gene>
<accession>A0A3M7D3W6</accession>
<comment type="caution">
    <text evidence="1">The sequence shown here is derived from an EMBL/GenBank/DDBJ whole genome shotgun (WGS) entry which is preliminary data.</text>
</comment>